<reference evidence="1" key="2">
    <citation type="journal article" date="2024" name="Plant">
        <title>Genomic evolution and insights into agronomic trait innovations of Sesamum species.</title>
        <authorList>
            <person name="Miao H."/>
            <person name="Wang L."/>
            <person name="Qu L."/>
            <person name="Liu H."/>
            <person name="Sun Y."/>
            <person name="Le M."/>
            <person name="Wang Q."/>
            <person name="Wei S."/>
            <person name="Zheng Y."/>
            <person name="Lin W."/>
            <person name="Duan Y."/>
            <person name="Cao H."/>
            <person name="Xiong S."/>
            <person name="Wang X."/>
            <person name="Wei L."/>
            <person name="Li C."/>
            <person name="Ma Q."/>
            <person name="Ju M."/>
            <person name="Zhao R."/>
            <person name="Li G."/>
            <person name="Mu C."/>
            <person name="Tian Q."/>
            <person name="Mei H."/>
            <person name="Zhang T."/>
            <person name="Gao T."/>
            <person name="Zhang H."/>
        </authorList>
    </citation>
    <scope>NUCLEOTIDE SEQUENCE</scope>
    <source>
        <strain evidence="1">G02</strain>
    </source>
</reference>
<sequence>MSLVYQCSRAAFSKRDKCSCGSVMPSYSAMAGVRQFTGNSSVITPSVKGMPVRSSAGAPITRY</sequence>
<proteinExistence type="predicted"/>
<dbReference type="AlphaFoldDB" id="A0AAW2KP24"/>
<dbReference type="EMBL" id="JACGWJ010000027">
    <property type="protein sequence ID" value="KAL0308775.1"/>
    <property type="molecule type" value="Genomic_DNA"/>
</dbReference>
<organism evidence="1">
    <name type="scientific">Sesamum radiatum</name>
    <name type="common">Black benniseed</name>
    <dbReference type="NCBI Taxonomy" id="300843"/>
    <lineage>
        <taxon>Eukaryota</taxon>
        <taxon>Viridiplantae</taxon>
        <taxon>Streptophyta</taxon>
        <taxon>Embryophyta</taxon>
        <taxon>Tracheophyta</taxon>
        <taxon>Spermatophyta</taxon>
        <taxon>Magnoliopsida</taxon>
        <taxon>eudicotyledons</taxon>
        <taxon>Gunneridae</taxon>
        <taxon>Pentapetalae</taxon>
        <taxon>asterids</taxon>
        <taxon>lamiids</taxon>
        <taxon>Lamiales</taxon>
        <taxon>Pedaliaceae</taxon>
        <taxon>Sesamum</taxon>
    </lineage>
</organism>
<reference evidence="1" key="1">
    <citation type="submission" date="2020-06" db="EMBL/GenBank/DDBJ databases">
        <authorList>
            <person name="Li T."/>
            <person name="Hu X."/>
            <person name="Zhang T."/>
            <person name="Song X."/>
            <person name="Zhang H."/>
            <person name="Dai N."/>
            <person name="Sheng W."/>
            <person name="Hou X."/>
            <person name="Wei L."/>
        </authorList>
    </citation>
    <scope>NUCLEOTIDE SEQUENCE</scope>
    <source>
        <strain evidence="1">G02</strain>
        <tissue evidence="1">Leaf</tissue>
    </source>
</reference>
<protein>
    <submittedName>
        <fullName evidence="1">Uncharacterized protein</fullName>
    </submittedName>
</protein>
<accession>A0AAW2KP24</accession>
<gene>
    <name evidence="1" type="ORF">Sradi_5819800</name>
</gene>
<evidence type="ECO:0000313" key="1">
    <source>
        <dbReference type="EMBL" id="KAL0308775.1"/>
    </source>
</evidence>
<comment type="caution">
    <text evidence="1">The sequence shown here is derived from an EMBL/GenBank/DDBJ whole genome shotgun (WGS) entry which is preliminary data.</text>
</comment>
<name>A0AAW2KP24_SESRA</name>